<proteinExistence type="predicted"/>
<gene>
    <name evidence="1" type="ORF">FRX31_017448</name>
</gene>
<protein>
    <submittedName>
        <fullName evidence="1">Uncharacterized protein</fullName>
    </submittedName>
</protein>
<accession>A0A7J6W6G0</accession>
<keyword evidence="2" id="KW-1185">Reference proteome</keyword>
<dbReference type="EMBL" id="JABWDY010020669">
    <property type="protein sequence ID" value="KAF5192964.1"/>
    <property type="molecule type" value="Genomic_DNA"/>
</dbReference>
<dbReference type="AlphaFoldDB" id="A0A7J6W6G0"/>
<dbReference type="Proteomes" id="UP000554482">
    <property type="component" value="Unassembled WGS sequence"/>
</dbReference>
<organism evidence="1 2">
    <name type="scientific">Thalictrum thalictroides</name>
    <name type="common">Rue-anemone</name>
    <name type="synonym">Anemone thalictroides</name>
    <dbReference type="NCBI Taxonomy" id="46969"/>
    <lineage>
        <taxon>Eukaryota</taxon>
        <taxon>Viridiplantae</taxon>
        <taxon>Streptophyta</taxon>
        <taxon>Embryophyta</taxon>
        <taxon>Tracheophyta</taxon>
        <taxon>Spermatophyta</taxon>
        <taxon>Magnoliopsida</taxon>
        <taxon>Ranunculales</taxon>
        <taxon>Ranunculaceae</taxon>
        <taxon>Thalictroideae</taxon>
        <taxon>Thalictrum</taxon>
    </lineage>
</organism>
<name>A0A7J6W6G0_THATH</name>
<sequence length="100" mass="11484">MCCSKRTNRLGLIRGDLVPDRESALLRRKKLHHPPLHPSSRSYRYLASTIYPKQNDQFVYRSDHEPLNNRSLATWLNGSNQEKRERDLQLNGVAALGAGE</sequence>
<evidence type="ECO:0000313" key="2">
    <source>
        <dbReference type="Proteomes" id="UP000554482"/>
    </source>
</evidence>
<reference evidence="1 2" key="1">
    <citation type="submission" date="2020-06" db="EMBL/GenBank/DDBJ databases">
        <title>Transcriptomic and genomic resources for Thalictrum thalictroides and T. hernandezii: Facilitating candidate gene discovery in an emerging model plant lineage.</title>
        <authorList>
            <person name="Arias T."/>
            <person name="Riano-Pachon D.M."/>
            <person name="Di Stilio V.S."/>
        </authorList>
    </citation>
    <scope>NUCLEOTIDE SEQUENCE [LARGE SCALE GENOMIC DNA]</scope>
    <source>
        <strain evidence="2">cv. WT478/WT964</strain>
        <tissue evidence="1">Leaves</tissue>
    </source>
</reference>
<comment type="caution">
    <text evidence="1">The sequence shown here is derived from an EMBL/GenBank/DDBJ whole genome shotgun (WGS) entry which is preliminary data.</text>
</comment>
<evidence type="ECO:0000313" key="1">
    <source>
        <dbReference type="EMBL" id="KAF5192964.1"/>
    </source>
</evidence>